<accession>A0A0A2UYR2</accession>
<organism evidence="1 2">
    <name type="scientific">Paracoccidioides lutzii (strain ATCC MYA-826 / Pb01)</name>
    <name type="common">Paracoccidioides brasiliensis</name>
    <dbReference type="NCBI Taxonomy" id="502779"/>
    <lineage>
        <taxon>Eukaryota</taxon>
        <taxon>Fungi</taxon>
        <taxon>Dikarya</taxon>
        <taxon>Ascomycota</taxon>
        <taxon>Pezizomycotina</taxon>
        <taxon>Eurotiomycetes</taxon>
        <taxon>Eurotiomycetidae</taxon>
        <taxon>Onygenales</taxon>
        <taxon>Ajellomycetaceae</taxon>
        <taxon>Paracoccidioides</taxon>
    </lineage>
</organism>
<sequence length="78" mass="8957">MVRRLPGHFGLGTNKALYHKWWNGAWGPSQSDWENLRGTFTVNQRQCPGAAITFIFWELIMKYFINGGTVILEEDGKV</sequence>
<evidence type="ECO:0000313" key="1">
    <source>
        <dbReference type="EMBL" id="KGQ00691.1"/>
    </source>
</evidence>
<dbReference type="EMBL" id="KN294039">
    <property type="protein sequence ID" value="KGQ00691.1"/>
    <property type="molecule type" value="Genomic_DNA"/>
</dbReference>
<keyword evidence="2" id="KW-1185">Reference proteome</keyword>
<name>A0A0A2UYR2_PARBA</name>
<dbReference type="OrthoDB" id="406838at2759"/>
<dbReference type="RefSeq" id="XP_015702275.1">
    <property type="nucleotide sequence ID" value="XM_015848113.1"/>
</dbReference>
<gene>
    <name evidence="1" type="ORF">PAAG_12647</name>
</gene>
<dbReference type="HOGENOM" id="CLU_2622669_0_0_1"/>
<dbReference type="KEGG" id="pbl:PAAG_12647"/>
<dbReference type="AlphaFoldDB" id="A0A0A2UYR2"/>
<dbReference type="GeneID" id="26971234"/>
<evidence type="ECO:0000313" key="2">
    <source>
        <dbReference type="Proteomes" id="UP000002059"/>
    </source>
</evidence>
<dbReference type="Pfam" id="PF03984">
    <property type="entry name" value="DUF346"/>
    <property type="match status" value="1"/>
</dbReference>
<proteinExistence type="predicted"/>
<dbReference type="VEuPathDB" id="FungiDB:PAAG_12647"/>
<reference evidence="1 2" key="1">
    <citation type="journal article" date="2011" name="PLoS Genet.">
        <title>Comparative genomic analysis of human fungal pathogens causing paracoccidioidomycosis.</title>
        <authorList>
            <person name="Desjardins C.A."/>
            <person name="Champion M.D."/>
            <person name="Holder J.W."/>
            <person name="Muszewska A."/>
            <person name="Goldberg J."/>
            <person name="Bailao A.M."/>
            <person name="Brigido M.M."/>
            <person name="Ferreira M.E."/>
            <person name="Garcia A.M."/>
            <person name="Grynberg M."/>
            <person name="Gujja S."/>
            <person name="Heiman D.I."/>
            <person name="Henn M.R."/>
            <person name="Kodira C.D."/>
            <person name="Leon-Narvaez H."/>
            <person name="Longo L.V."/>
            <person name="Ma L.J."/>
            <person name="Malavazi I."/>
            <person name="Matsuo A.L."/>
            <person name="Morais F.V."/>
            <person name="Pereira M."/>
            <person name="Rodriguez-Brito S."/>
            <person name="Sakthikumar S."/>
            <person name="Salem-Izacc S.M."/>
            <person name="Sykes S.M."/>
            <person name="Teixeira M.M."/>
            <person name="Vallejo M.C."/>
            <person name="Walter M.E."/>
            <person name="Yandava C."/>
            <person name="Young S."/>
            <person name="Zeng Q."/>
            <person name="Zucker J."/>
            <person name="Felipe M.S."/>
            <person name="Goldman G.H."/>
            <person name="Haas B.J."/>
            <person name="McEwen J.G."/>
            <person name="Nino-Vega G."/>
            <person name="Puccia R."/>
            <person name="San-Blas G."/>
            <person name="Soares C.M."/>
            <person name="Birren B.W."/>
            <person name="Cuomo C.A."/>
        </authorList>
    </citation>
    <scope>NUCLEOTIDE SEQUENCE [LARGE SCALE GENOMIC DNA]</scope>
    <source>
        <strain evidence="2">ATCC MYA-826 / Pb01</strain>
    </source>
</reference>
<protein>
    <submittedName>
        <fullName evidence="1">Uncharacterized protein</fullName>
    </submittedName>
</protein>
<dbReference type="Proteomes" id="UP000002059">
    <property type="component" value="Partially assembled WGS sequence"/>
</dbReference>
<dbReference type="InterPro" id="IPR007132">
    <property type="entry name" value="DUF346"/>
</dbReference>